<evidence type="ECO:0000259" key="1">
    <source>
        <dbReference type="Pfam" id="PF06985"/>
    </source>
</evidence>
<dbReference type="EMBL" id="JAQQWN010000005">
    <property type="protein sequence ID" value="KAK8084319.1"/>
    <property type="molecule type" value="Genomic_DNA"/>
</dbReference>
<gene>
    <name evidence="2" type="ORF">PG997_005590</name>
</gene>
<proteinExistence type="predicted"/>
<dbReference type="Pfam" id="PF06985">
    <property type="entry name" value="HET"/>
    <property type="match status" value="1"/>
</dbReference>
<comment type="caution">
    <text evidence="2">The sequence shown here is derived from an EMBL/GenBank/DDBJ whole genome shotgun (WGS) entry which is preliminary data.</text>
</comment>
<dbReference type="RefSeq" id="XP_066668828.1">
    <property type="nucleotide sequence ID" value="XM_066809905.1"/>
</dbReference>
<evidence type="ECO:0000313" key="2">
    <source>
        <dbReference type="EMBL" id="KAK8084319.1"/>
    </source>
</evidence>
<accession>A0ABR1WQG2</accession>
<dbReference type="PANTHER" id="PTHR33112">
    <property type="entry name" value="DOMAIN PROTEIN, PUTATIVE-RELATED"/>
    <property type="match status" value="1"/>
</dbReference>
<feature type="domain" description="Heterokaryon incompatibility" evidence="1">
    <location>
        <begin position="330"/>
        <end position="501"/>
    </location>
</feature>
<sequence>MAKALTKLDINWRNGPGEYRLLMDRAKVLASTEDDGFFDLEEANEAIGELEVLFYYGNSWRPWAPPMEDLQDFAKLSRTLAMAIIQLKERVFRHQASPRLRGLMKGGPKICQYCYWALERIGRGHHGALSDPRTENPARGCFECTHLCAVESSQHLPLLEERAREGCDLCRFLREHFVASLQGSDTNHEDACSRAESEAVRLLHVWVKFDWDDVPMQPEQSGNTLRFVTLCVLEEGSAFAMARQLRFLVGTQDSKLARELGLLSSPRPAPLDPVNLTMLRQCLRAEDHGPAKPRFLPKRLLDLNSTDATLPRVVDTRPGEGFIDGQPVEYAALSYCWGPPEDACRQVLLTAESKERLYKGIQIGELTPVVQDAVTTCRALGLRFLWVDALCIFQHDTTDWEEQSYDMEKVFAGSSLTVCAMATTSCLEGFLQRTKARLDLPLLPANSSSSEAGIISLFPCSGDKKRLLRPFYGVFRQGNSDPPLQTDLGISSWSTRGWVFQKMPAPRRLYFGADMIHVQVGNVITSENGYVFEDKFDYRSSRNQPRYSIMRDEILSHSDLFPDMWYSVIEEFSKLYWSDDHDTLPGLSGVARMFQDMYEFDYVAGLWVNDIECGLLWNSLPNEWGDTFRNGKNPLGRTRDAALHVSGMLLEVPGAWKTEGLGHSEFWYTVSGKEGVLVNADWHLVASVEDDYWRKSRLLLLASCCSELPETITDRARGRRDSVLNDHVRVTYRQEYRRTFYQDRNRGDDGPGRCTLCGPGHERDAWGLLIYPAAQPGTYYRVGTFLFRAMVGGLGLFDRGYVDTITLI</sequence>
<name>A0ABR1WQG2_9PEZI</name>
<evidence type="ECO:0000313" key="3">
    <source>
        <dbReference type="Proteomes" id="UP001433268"/>
    </source>
</evidence>
<dbReference type="Proteomes" id="UP001433268">
    <property type="component" value="Unassembled WGS sequence"/>
</dbReference>
<dbReference type="GeneID" id="92042965"/>
<protein>
    <submittedName>
        <fullName evidence="2">HET-domain-containing protein</fullName>
    </submittedName>
</protein>
<reference evidence="2 3" key="1">
    <citation type="submission" date="2023-01" db="EMBL/GenBank/DDBJ databases">
        <title>Analysis of 21 Apiospora genomes using comparative genomics revels a genus with tremendous synthesis potential of carbohydrate active enzymes and secondary metabolites.</title>
        <authorList>
            <person name="Sorensen T."/>
        </authorList>
    </citation>
    <scope>NUCLEOTIDE SEQUENCE [LARGE SCALE GENOMIC DNA]</scope>
    <source>
        <strain evidence="2 3">CBS 114990</strain>
    </source>
</reference>
<keyword evidence="3" id="KW-1185">Reference proteome</keyword>
<dbReference type="InterPro" id="IPR010730">
    <property type="entry name" value="HET"/>
</dbReference>
<dbReference type="PANTHER" id="PTHR33112:SF16">
    <property type="entry name" value="HETEROKARYON INCOMPATIBILITY DOMAIN-CONTAINING PROTEIN"/>
    <property type="match status" value="1"/>
</dbReference>
<organism evidence="2 3">
    <name type="scientific">Apiospora hydei</name>
    <dbReference type="NCBI Taxonomy" id="1337664"/>
    <lineage>
        <taxon>Eukaryota</taxon>
        <taxon>Fungi</taxon>
        <taxon>Dikarya</taxon>
        <taxon>Ascomycota</taxon>
        <taxon>Pezizomycotina</taxon>
        <taxon>Sordariomycetes</taxon>
        <taxon>Xylariomycetidae</taxon>
        <taxon>Amphisphaeriales</taxon>
        <taxon>Apiosporaceae</taxon>
        <taxon>Apiospora</taxon>
    </lineage>
</organism>